<gene>
    <name evidence="3" type="ORF">SAMN04487860_1115</name>
</gene>
<dbReference type="InterPro" id="IPR038109">
    <property type="entry name" value="DNA_bind_recomb_sf"/>
</dbReference>
<reference evidence="3 4" key="1">
    <citation type="submission" date="2016-11" db="EMBL/GenBank/DDBJ databases">
        <authorList>
            <person name="Jaros S."/>
            <person name="Januszkiewicz K."/>
            <person name="Wedrychowicz H."/>
        </authorList>
    </citation>
    <scope>NUCLEOTIDE SEQUENCE [LARGE SCALE GENOMIC DNA]</scope>
    <source>
        <strain evidence="3 4">Y1</strain>
    </source>
</reference>
<dbReference type="Gene3D" id="3.90.1750.20">
    <property type="entry name" value="Putative Large Serine Recombinase, Chain B, Domain 2"/>
    <property type="match status" value="1"/>
</dbReference>
<evidence type="ECO:0000313" key="4">
    <source>
        <dbReference type="Proteomes" id="UP000184394"/>
    </source>
</evidence>
<feature type="domain" description="Recombinase" evidence="2">
    <location>
        <begin position="151"/>
        <end position="305"/>
    </location>
</feature>
<dbReference type="Pfam" id="PF07508">
    <property type="entry name" value="Recombinase"/>
    <property type="match status" value="1"/>
</dbReference>
<evidence type="ECO:0000313" key="3">
    <source>
        <dbReference type="EMBL" id="SHM71595.1"/>
    </source>
</evidence>
<dbReference type="CDD" id="cd03768">
    <property type="entry name" value="SR_ResInv"/>
    <property type="match status" value="1"/>
</dbReference>
<accession>A0A1M7L1B1</accession>
<dbReference type="PANTHER" id="PTHR30461">
    <property type="entry name" value="DNA-INVERTASE FROM LAMBDOID PROPHAGE"/>
    <property type="match status" value="1"/>
</dbReference>
<dbReference type="InterPro" id="IPR025827">
    <property type="entry name" value="Zn_ribbon_recom_dom"/>
</dbReference>
<dbReference type="AlphaFoldDB" id="A0A1M7L1B1"/>
<evidence type="ECO:0000259" key="1">
    <source>
        <dbReference type="PROSITE" id="PS51736"/>
    </source>
</evidence>
<dbReference type="SMART" id="SM00857">
    <property type="entry name" value="Resolvase"/>
    <property type="match status" value="1"/>
</dbReference>
<dbReference type="Pfam" id="PF00239">
    <property type="entry name" value="Resolvase"/>
    <property type="match status" value="1"/>
</dbReference>
<organism evidence="3 4">
    <name type="scientific">Ruminococcus flavefaciens</name>
    <dbReference type="NCBI Taxonomy" id="1265"/>
    <lineage>
        <taxon>Bacteria</taxon>
        <taxon>Bacillati</taxon>
        <taxon>Bacillota</taxon>
        <taxon>Clostridia</taxon>
        <taxon>Eubacteriales</taxon>
        <taxon>Oscillospiraceae</taxon>
        <taxon>Ruminococcus</taxon>
    </lineage>
</organism>
<dbReference type="OrthoDB" id="9781670at2"/>
<dbReference type="RefSeq" id="WP_072951552.1">
    <property type="nucleotide sequence ID" value="NZ_FRCT01000011.1"/>
</dbReference>
<dbReference type="InterPro" id="IPR006119">
    <property type="entry name" value="Resolv_N"/>
</dbReference>
<proteinExistence type="predicted"/>
<dbReference type="InterPro" id="IPR011109">
    <property type="entry name" value="DNA_bind_recombinase_dom"/>
</dbReference>
<dbReference type="Gene3D" id="3.40.50.1390">
    <property type="entry name" value="Resolvase, N-terminal catalytic domain"/>
    <property type="match status" value="1"/>
</dbReference>
<dbReference type="PROSITE" id="PS51737">
    <property type="entry name" value="RECOMBINASE_DNA_BIND"/>
    <property type="match status" value="1"/>
</dbReference>
<feature type="domain" description="Resolvase/invertase-type recombinase catalytic" evidence="1">
    <location>
        <begin position="1"/>
        <end position="143"/>
    </location>
</feature>
<dbReference type="PROSITE" id="PS51736">
    <property type="entry name" value="RECOMBINASES_3"/>
    <property type="match status" value="1"/>
</dbReference>
<protein>
    <submittedName>
        <fullName evidence="3">Site-specific DNA recombinase</fullName>
    </submittedName>
</protein>
<name>A0A1M7L1B1_RUMFL</name>
<dbReference type="GO" id="GO:0003677">
    <property type="term" value="F:DNA binding"/>
    <property type="evidence" value="ECO:0007669"/>
    <property type="project" value="InterPro"/>
</dbReference>
<sequence>MIAIYARQSVDRADSISIEQQIELCRYETRGEPFRTYIDRGYSGKNTNRPEFMQMMNDIREGLIKTVIVYKLDRISRSILDFSNMIELFGKRNVKFISATEKFDTSSPMGNAMLNICIVFAQLERETIQKRVADAYYSRSRRSFYMGGNIPYGFRKVPTVIEGVHTSMYEPVTEEARVVERIFEMYSQPCTSYGDIIDEINRLGIQKRGKPWVRQRIREILCNPIYVKADLDVYDFFKEHGAEAVDPPSDYIGENGCYCYKKRSEKKKSLSDLEGEQIVLAPHKGIVCSSVWLKCREKCMGRKQMIPSQKAKNSWLCGKIKCGECGCALIAKEYDEGRRRYLRCSNRLDSKNCKGAGTLYTDDVERLVGNEIREKLTMFGKLSYHEQDIRNNERIRLESELAETDKEIESLIDKVADSDAALYRYINERIAALDTRKNEIAQRIGKLMCSKDFSIDETDCHLDLWEELSFDDKRQVADILIGGIYATSEKIIIQWRI</sequence>
<dbReference type="InterPro" id="IPR036162">
    <property type="entry name" value="Resolvase-like_N_sf"/>
</dbReference>
<dbReference type="Proteomes" id="UP000184394">
    <property type="component" value="Unassembled WGS sequence"/>
</dbReference>
<dbReference type="SUPFAM" id="SSF53041">
    <property type="entry name" value="Resolvase-like"/>
    <property type="match status" value="1"/>
</dbReference>
<dbReference type="PANTHER" id="PTHR30461:SF23">
    <property type="entry name" value="DNA RECOMBINASE-RELATED"/>
    <property type="match status" value="1"/>
</dbReference>
<evidence type="ECO:0000259" key="2">
    <source>
        <dbReference type="PROSITE" id="PS51737"/>
    </source>
</evidence>
<dbReference type="Pfam" id="PF13408">
    <property type="entry name" value="Zn_ribbon_recom"/>
    <property type="match status" value="1"/>
</dbReference>
<dbReference type="GO" id="GO:0000150">
    <property type="term" value="F:DNA strand exchange activity"/>
    <property type="evidence" value="ECO:0007669"/>
    <property type="project" value="InterPro"/>
</dbReference>
<dbReference type="EMBL" id="FRCT01000011">
    <property type="protein sequence ID" value="SHM71595.1"/>
    <property type="molecule type" value="Genomic_DNA"/>
</dbReference>
<dbReference type="InterPro" id="IPR050639">
    <property type="entry name" value="SSR_resolvase"/>
</dbReference>